<evidence type="ECO:0000313" key="2">
    <source>
        <dbReference type="Proteomes" id="UP000076925"/>
    </source>
</evidence>
<evidence type="ECO:0000313" key="1">
    <source>
        <dbReference type="EMBL" id="KYC38122.1"/>
    </source>
</evidence>
<evidence type="ECO:0008006" key="3">
    <source>
        <dbReference type="Google" id="ProtNLM"/>
    </source>
</evidence>
<name>A0A139X0H2_9CYAN</name>
<sequence length="183" mass="21429">MNIFTYITSVNSSIRTKLFVWDTKIQEYLEFYYNNQIERIRGTEFGDCISKVRYLIERVVTEPEYFRGVQDINGRLQAGAMVEEYFDCLYIDTLTNAPWNVIKNQPETVKGAATSMVERLARESIELGYNGRLRVISIARSKSFYTKIGFIEDEESSSSMELTPIQAEFFLLQQRIRRQESHD</sequence>
<gene>
    <name evidence="1" type="ORF">WA1_37875</name>
</gene>
<protein>
    <recommendedName>
        <fullName evidence="3">N-acetyltransferase domain-containing protein</fullName>
    </recommendedName>
</protein>
<dbReference type="AlphaFoldDB" id="A0A139X0H2"/>
<comment type="caution">
    <text evidence="1">The sequence shown here is derived from an EMBL/GenBank/DDBJ whole genome shotgun (WGS) entry which is preliminary data.</text>
</comment>
<dbReference type="Proteomes" id="UP000076925">
    <property type="component" value="Unassembled WGS sequence"/>
</dbReference>
<accession>A0A139X0H2</accession>
<dbReference type="STRING" id="128403.WA1_37875"/>
<dbReference type="EMBL" id="ANNX02000042">
    <property type="protein sequence ID" value="KYC38122.1"/>
    <property type="molecule type" value="Genomic_DNA"/>
</dbReference>
<keyword evidence="2" id="KW-1185">Reference proteome</keyword>
<organism evidence="1 2">
    <name type="scientific">Scytonema hofmannii PCC 7110</name>
    <dbReference type="NCBI Taxonomy" id="128403"/>
    <lineage>
        <taxon>Bacteria</taxon>
        <taxon>Bacillati</taxon>
        <taxon>Cyanobacteriota</taxon>
        <taxon>Cyanophyceae</taxon>
        <taxon>Nostocales</taxon>
        <taxon>Scytonemataceae</taxon>
        <taxon>Scytonema</taxon>
    </lineage>
</organism>
<dbReference type="OrthoDB" id="6064764at2"/>
<reference evidence="1 2" key="1">
    <citation type="journal article" date="2013" name="Genome Biol. Evol.">
        <title>Genomes of Stigonematalean cyanobacteria (subsection V) and the evolution of oxygenic photosynthesis from prokaryotes to plastids.</title>
        <authorList>
            <person name="Dagan T."/>
            <person name="Roettger M."/>
            <person name="Stucken K."/>
            <person name="Landan G."/>
            <person name="Koch R."/>
            <person name="Major P."/>
            <person name="Gould S.B."/>
            <person name="Goremykin V.V."/>
            <person name="Rippka R."/>
            <person name="Tandeau de Marsac N."/>
            <person name="Gugger M."/>
            <person name="Lockhart P.J."/>
            <person name="Allen J.F."/>
            <person name="Brune I."/>
            <person name="Maus I."/>
            <person name="Puhler A."/>
            <person name="Martin W.F."/>
        </authorList>
    </citation>
    <scope>NUCLEOTIDE SEQUENCE [LARGE SCALE GENOMIC DNA]</scope>
    <source>
        <strain evidence="1 2">PCC 7110</strain>
    </source>
</reference>
<proteinExistence type="predicted"/>
<dbReference type="RefSeq" id="WP_017747957.1">
    <property type="nucleotide sequence ID" value="NZ_KQ976354.1"/>
</dbReference>